<evidence type="ECO:0000259" key="10">
    <source>
        <dbReference type="SMART" id="SM00977"/>
    </source>
</evidence>
<dbReference type="GO" id="GO:0005524">
    <property type="term" value="F:ATP binding"/>
    <property type="evidence" value="ECO:0007669"/>
    <property type="project" value="UniProtKB-UniRule"/>
</dbReference>
<comment type="caution">
    <text evidence="11">The sequence shown here is derived from an EMBL/GenBank/DDBJ whole genome shotgun (WGS) entry which is preliminary data.</text>
</comment>
<dbReference type="HAMAP" id="MF_01161">
    <property type="entry name" value="tRNA_Ile_lys_synt"/>
    <property type="match status" value="1"/>
</dbReference>
<dbReference type="SMART" id="SM00977">
    <property type="entry name" value="TilS_C"/>
    <property type="match status" value="1"/>
</dbReference>
<keyword evidence="9" id="KW-1133">Transmembrane helix</keyword>
<dbReference type="SUPFAM" id="SSF52402">
    <property type="entry name" value="Adenine nucleotide alpha hydrolases-like"/>
    <property type="match status" value="1"/>
</dbReference>
<dbReference type="InterPro" id="IPR012795">
    <property type="entry name" value="tRNA_Ile_lys_synt_N"/>
</dbReference>
<dbReference type="GO" id="GO:0032267">
    <property type="term" value="F:tRNA(Ile)-lysidine synthase activity"/>
    <property type="evidence" value="ECO:0007669"/>
    <property type="project" value="UniProtKB-EC"/>
</dbReference>
<reference evidence="11 12" key="1">
    <citation type="submission" date="2016-09" db="EMBL/GenBank/DDBJ databases">
        <authorList>
            <person name="Capua I."/>
            <person name="De Benedictis P."/>
            <person name="Joannis T."/>
            <person name="Lombin L.H."/>
            <person name="Cattoli G."/>
        </authorList>
    </citation>
    <scope>NUCLEOTIDE SEQUENCE [LARGE SCALE GENOMIC DNA]</scope>
    <source>
        <strain evidence="11 12">LMG 25899</strain>
    </source>
</reference>
<evidence type="ECO:0000256" key="5">
    <source>
        <dbReference type="ARBA" id="ARBA00022741"/>
    </source>
</evidence>
<evidence type="ECO:0000256" key="1">
    <source>
        <dbReference type="ARBA" id="ARBA00004496"/>
    </source>
</evidence>
<dbReference type="InterPro" id="IPR011063">
    <property type="entry name" value="TilS/TtcA_N"/>
</dbReference>
<feature type="transmembrane region" description="Helical" evidence="9">
    <location>
        <begin position="21"/>
        <end position="38"/>
    </location>
</feature>
<proteinExistence type="inferred from homology"/>
<keyword evidence="2 8" id="KW-0963">Cytoplasm</keyword>
<dbReference type="GO" id="GO:0006400">
    <property type="term" value="P:tRNA modification"/>
    <property type="evidence" value="ECO:0007669"/>
    <property type="project" value="UniProtKB-UniRule"/>
</dbReference>
<name>A0A1E5L103_9ENTE</name>
<comment type="subcellular location">
    <subcellularLocation>
        <location evidence="1 8">Cytoplasm</location>
    </subcellularLocation>
</comment>
<comment type="function">
    <text evidence="8">Ligates lysine onto the cytidine present at position 34 of the AUA codon-specific tRNA(Ile) that contains the anticodon CAU, in an ATP-dependent manner. Cytidine is converted to lysidine, thus changing the amino acid specificity of the tRNA from methionine to isoleucine.</text>
</comment>
<comment type="domain">
    <text evidence="8">The N-terminal region contains the highly conserved SGGXDS motif, predicted to be a P-loop motif involved in ATP binding.</text>
</comment>
<keyword evidence="9" id="KW-0812">Transmembrane</keyword>
<dbReference type="NCBIfam" id="TIGR02432">
    <property type="entry name" value="lysidine_TilS_N"/>
    <property type="match status" value="1"/>
</dbReference>
<gene>
    <name evidence="8" type="primary">tilS</name>
    <name evidence="11" type="ORF">BCR26_08155</name>
</gene>
<sequence length="460" mass="54416">MFGKFANYVKEKEYFHSKQKILLAISGGVDSMVLLHFMEKLAEKKQFFIGVAHINHKIREESDGEFQSIARHCQQHNIPFFGKEWLAENKEKNMEARARKFRYDFFAEIMAMEDYSILLTAHHRDDQAETIIMKLTRGSSFSNFVGIREKQSFKNGQLIRPLLIFSKEELESYAEEKQLMFFEDSTNQTNLYMRNRIRHQVIPVLKKENVQFLQHVSQFSEQIQLADDLIESVIKPKYNQWVQKQEHGWSIDLGKLKKERDSFQTFFMNTLLQETIIKRNVEIKQVQLHQLLKVINQSTPQLKVELESGWVFIKEYDIGYLLKKSISNQQESFRLNLLENLYLSENEWLGLETSNHPLTIPNEVSDWQQFSCCITSDTALPLIVRHRKNGDRVALKQGLTKKLNRLFIDRKTPNLVRNQTWIILSAEQEIIWVPKFANSYLSIPTETDKIHYRLLYRTKE</sequence>
<evidence type="ECO:0000256" key="2">
    <source>
        <dbReference type="ARBA" id="ARBA00022490"/>
    </source>
</evidence>
<dbReference type="Gene3D" id="3.40.50.620">
    <property type="entry name" value="HUPs"/>
    <property type="match status" value="1"/>
</dbReference>
<organism evidence="11 12">
    <name type="scientific">Enterococcus rivorum</name>
    <dbReference type="NCBI Taxonomy" id="762845"/>
    <lineage>
        <taxon>Bacteria</taxon>
        <taxon>Bacillati</taxon>
        <taxon>Bacillota</taxon>
        <taxon>Bacilli</taxon>
        <taxon>Lactobacillales</taxon>
        <taxon>Enterococcaceae</taxon>
        <taxon>Enterococcus</taxon>
    </lineage>
</organism>
<keyword evidence="6 8" id="KW-0067">ATP-binding</keyword>
<dbReference type="OrthoDB" id="9807403at2"/>
<keyword evidence="9" id="KW-0472">Membrane</keyword>
<dbReference type="NCBIfam" id="TIGR02433">
    <property type="entry name" value="lysidine_TilS_C"/>
    <property type="match status" value="1"/>
</dbReference>
<protein>
    <recommendedName>
        <fullName evidence="8">tRNA(Ile)-lysidine synthase</fullName>
        <ecNumber evidence="8">6.3.4.19</ecNumber>
    </recommendedName>
    <alternativeName>
        <fullName evidence="8">tRNA(Ile)-2-lysyl-cytidine synthase</fullName>
    </alternativeName>
    <alternativeName>
        <fullName evidence="8">tRNA(Ile)-lysidine synthetase</fullName>
    </alternativeName>
</protein>
<dbReference type="SUPFAM" id="SSF56037">
    <property type="entry name" value="PheT/TilS domain"/>
    <property type="match status" value="1"/>
</dbReference>
<accession>A0A1E5L103</accession>
<dbReference type="STRING" id="762845.BCR26_08155"/>
<comment type="catalytic activity">
    <reaction evidence="7 8">
        <text>cytidine(34) in tRNA(Ile2) + L-lysine + ATP = lysidine(34) in tRNA(Ile2) + AMP + diphosphate + H(+)</text>
        <dbReference type="Rhea" id="RHEA:43744"/>
        <dbReference type="Rhea" id="RHEA-COMP:10625"/>
        <dbReference type="Rhea" id="RHEA-COMP:10670"/>
        <dbReference type="ChEBI" id="CHEBI:15378"/>
        <dbReference type="ChEBI" id="CHEBI:30616"/>
        <dbReference type="ChEBI" id="CHEBI:32551"/>
        <dbReference type="ChEBI" id="CHEBI:33019"/>
        <dbReference type="ChEBI" id="CHEBI:82748"/>
        <dbReference type="ChEBI" id="CHEBI:83665"/>
        <dbReference type="ChEBI" id="CHEBI:456215"/>
        <dbReference type="EC" id="6.3.4.19"/>
    </reaction>
</comment>
<keyword evidence="3 8" id="KW-0436">Ligase</keyword>
<evidence type="ECO:0000256" key="4">
    <source>
        <dbReference type="ARBA" id="ARBA00022694"/>
    </source>
</evidence>
<keyword evidence="4 8" id="KW-0819">tRNA processing</keyword>
<evidence type="ECO:0000256" key="7">
    <source>
        <dbReference type="ARBA" id="ARBA00048539"/>
    </source>
</evidence>
<feature type="binding site" evidence="8">
    <location>
        <begin position="26"/>
        <end position="31"/>
    </location>
    <ligand>
        <name>ATP</name>
        <dbReference type="ChEBI" id="CHEBI:30616"/>
    </ligand>
</feature>
<dbReference type="InterPro" id="IPR014729">
    <property type="entry name" value="Rossmann-like_a/b/a_fold"/>
</dbReference>
<dbReference type="PANTHER" id="PTHR43033:SF1">
    <property type="entry name" value="TRNA(ILE)-LYSIDINE SYNTHASE-RELATED"/>
    <property type="match status" value="1"/>
</dbReference>
<dbReference type="Proteomes" id="UP000095256">
    <property type="component" value="Unassembled WGS sequence"/>
</dbReference>
<dbReference type="Pfam" id="PF01171">
    <property type="entry name" value="ATP_bind_3"/>
    <property type="match status" value="1"/>
</dbReference>
<evidence type="ECO:0000313" key="12">
    <source>
        <dbReference type="Proteomes" id="UP000095256"/>
    </source>
</evidence>
<dbReference type="AlphaFoldDB" id="A0A1E5L103"/>
<dbReference type="GO" id="GO:0005737">
    <property type="term" value="C:cytoplasm"/>
    <property type="evidence" value="ECO:0007669"/>
    <property type="project" value="UniProtKB-SubCell"/>
</dbReference>
<dbReference type="EC" id="6.3.4.19" evidence="8"/>
<dbReference type="PANTHER" id="PTHR43033">
    <property type="entry name" value="TRNA(ILE)-LYSIDINE SYNTHASE-RELATED"/>
    <property type="match status" value="1"/>
</dbReference>
<dbReference type="EMBL" id="MIEK01000003">
    <property type="protein sequence ID" value="OEH83787.1"/>
    <property type="molecule type" value="Genomic_DNA"/>
</dbReference>
<keyword evidence="5 8" id="KW-0547">Nucleotide-binding</keyword>
<dbReference type="CDD" id="cd01992">
    <property type="entry name" value="TilS_N"/>
    <property type="match status" value="1"/>
</dbReference>
<comment type="similarity">
    <text evidence="8">Belongs to the tRNA(Ile)-lysidine synthase family.</text>
</comment>
<evidence type="ECO:0000256" key="8">
    <source>
        <dbReference type="HAMAP-Rule" id="MF_01161"/>
    </source>
</evidence>
<evidence type="ECO:0000256" key="9">
    <source>
        <dbReference type="SAM" id="Phobius"/>
    </source>
</evidence>
<evidence type="ECO:0000313" key="11">
    <source>
        <dbReference type="EMBL" id="OEH83787.1"/>
    </source>
</evidence>
<evidence type="ECO:0000256" key="6">
    <source>
        <dbReference type="ARBA" id="ARBA00022840"/>
    </source>
</evidence>
<evidence type="ECO:0000256" key="3">
    <source>
        <dbReference type="ARBA" id="ARBA00022598"/>
    </source>
</evidence>
<dbReference type="InterPro" id="IPR012796">
    <property type="entry name" value="Lysidine-tRNA-synth_C"/>
</dbReference>
<keyword evidence="12" id="KW-1185">Reference proteome</keyword>
<dbReference type="InterPro" id="IPR012094">
    <property type="entry name" value="tRNA_Ile_lys_synt"/>
</dbReference>
<feature type="domain" description="Lysidine-tRNA(Ile) synthetase C-terminal" evidence="10">
    <location>
        <begin position="382"/>
        <end position="456"/>
    </location>
</feature>
<dbReference type="RefSeq" id="WP_069697314.1">
    <property type="nucleotide sequence ID" value="NZ_JAGGMA010000010.1"/>
</dbReference>